<dbReference type="Pfam" id="PF01266">
    <property type="entry name" value="DAO"/>
    <property type="match status" value="2"/>
</dbReference>
<evidence type="ECO:0000256" key="4">
    <source>
        <dbReference type="ARBA" id="ARBA00022827"/>
    </source>
</evidence>
<comment type="caution">
    <text evidence="11">The sequence shown here is derived from an EMBL/GenBank/DDBJ whole genome shotgun (WGS) entry which is preliminary data.</text>
</comment>
<dbReference type="SUPFAM" id="SSF50978">
    <property type="entry name" value="WD40 repeat-like"/>
    <property type="match status" value="2"/>
</dbReference>
<feature type="compositionally biased region" description="Polar residues" evidence="7">
    <location>
        <begin position="2511"/>
        <end position="2522"/>
    </location>
</feature>
<evidence type="ECO:0000313" key="12">
    <source>
        <dbReference type="Proteomes" id="UP000183567"/>
    </source>
</evidence>
<dbReference type="InterPro" id="IPR036322">
    <property type="entry name" value="WD40_repeat_dom_sf"/>
</dbReference>
<feature type="coiled-coil region" evidence="6">
    <location>
        <begin position="1950"/>
        <end position="1999"/>
    </location>
</feature>
<dbReference type="CDD" id="cd15873">
    <property type="entry name" value="R-SNARE_STXBP5_6"/>
    <property type="match status" value="1"/>
</dbReference>
<feature type="compositionally biased region" description="Polar residues" evidence="7">
    <location>
        <begin position="2552"/>
        <end position="2576"/>
    </location>
</feature>
<comment type="cofactor">
    <cofactor evidence="1">
        <name>FAD</name>
        <dbReference type="ChEBI" id="CHEBI:57692"/>
    </cofactor>
</comment>
<feature type="region of interest" description="Disordered" evidence="7">
    <location>
        <begin position="3072"/>
        <end position="3093"/>
    </location>
</feature>
<feature type="transmembrane region" description="Helical" evidence="8">
    <location>
        <begin position="3922"/>
        <end position="3940"/>
    </location>
</feature>
<proteinExistence type="inferred from homology"/>
<dbReference type="GO" id="GO:0005737">
    <property type="term" value="C:cytoplasm"/>
    <property type="evidence" value="ECO:0007669"/>
    <property type="project" value="TreeGrafter"/>
</dbReference>
<evidence type="ECO:0000259" key="10">
    <source>
        <dbReference type="Pfam" id="PF08596"/>
    </source>
</evidence>
<dbReference type="SUPFAM" id="SSF57997">
    <property type="entry name" value="Tropomyosin"/>
    <property type="match status" value="1"/>
</dbReference>
<evidence type="ECO:0000259" key="9">
    <source>
        <dbReference type="Pfam" id="PF01266"/>
    </source>
</evidence>
<feature type="compositionally biased region" description="Polar residues" evidence="7">
    <location>
        <begin position="3634"/>
        <end position="3643"/>
    </location>
</feature>
<feature type="region of interest" description="Disordered" evidence="7">
    <location>
        <begin position="2446"/>
        <end position="2597"/>
    </location>
</feature>
<evidence type="ECO:0000256" key="3">
    <source>
        <dbReference type="ARBA" id="ARBA00022630"/>
    </source>
</evidence>
<dbReference type="InterPro" id="IPR001680">
    <property type="entry name" value="WD40_rpt"/>
</dbReference>
<dbReference type="EMBL" id="LVVM01006603">
    <property type="protein sequence ID" value="OJA07638.1"/>
    <property type="molecule type" value="Genomic_DNA"/>
</dbReference>
<dbReference type="Gene3D" id="2.130.10.10">
    <property type="entry name" value="YVTN repeat-like/Quinoprotein amine dehydrogenase"/>
    <property type="match status" value="1"/>
</dbReference>
<keyword evidence="8" id="KW-1133">Transmembrane helix</keyword>
<dbReference type="Gene3D" id="3.40.50.720">
    <property type="entry name" value="NAD(P)-binding Rossmann-like Domain"/>
    <property type="match status" value="2"/>
</dbReference>
<feature type="coiled-coil region" evidence="6">
    <location>
        <begin position="2226"/>
        <end position="2320"/>
    </location>
</feature>
<dbReference type="SMART" id="SM00320">
    <property type="entry name" value="WD40"/>
    <property type="match status" value="4"/>
</dbReference>
<reference evidence="11 12" key="1">
    <citation type="submission" date="2016-03" db="EMBL/GenBank/DDBJ databases">
        <title>Comparative genomics of the ectomycorrhizal sister species Rhizopogon vinicolor and Rhizopogon vesiculosus (Basidiomycota: Boletales) reveals a divergence of the mating type B locus.</title>
        <authorList>
            <person name="Mujic A.B."/>
            <person name="Kuo A."/>
            <person name="Tritt A."/>
            <person name="Lipzen A."/>
            <person name="Chen C."/>
            <person name="Johnson J."/>
            <person name="Sharma A."/>
            <person name="Barry K."/>
            <person name="Grigoriev I.V."/>
            <person name="Spatafora J.W."/>
        </authorList>
    </citation>
    <scope>NUCLEOTIDE SEQUENCE [LARGE SCALE GENOMIC DNA]</scope>
    <source>
        <strain evidence="11 12">AM-OR11-056</strain>
    </source>
</reference>
<dbReference type="Pfam" id="PF12352">
    <property type="entry name" value="V-SNARE_C"/>
    <property type="match status" value="1"/>
</dbReference>
<dbReference type="PANTHER" id="PTHR11530:SF30">
    <property type="entry name" value="FAD DEPENDENT OXIDOREDUCTASE DOMAIN-CONTAINING PROTEIN"/>
    <property type="match status" value="1"/>
</dbReference>
<dbReference type="InterPro" id="IPR013905">
    <property type="entry name" value="Lgl_C_dom"/>
</dbReference>
<dbReference type="SUPFAM" id="SSF51971">
    <property type="entry name" value="Nucleotide-binding domain"/>
    <property type="match status" value="2"/>
</dbReference>
<dbReference type="STRING" id="180088.A0A1J8PEE9"/>
<evidence type="ECO:0000256" key="6">
    <source>
        <dbReference type="SAM" id="Coils"/>
    </source>
</evidence>
<feature type="compositionally biased region" description="Polar residues" evidence="7">
    <location>
        <begin position="2457"/>
        <end position="2480"/>
    </location>
</feature>
<name>A0A1J8PEE9_9AGAM</name>
<comment type="similarity">
    <text evidence="2">Belongs to the DAMOX/DASOX family.</text>
</comment>
<feature type="coiled-coil region" evidence="6">
    <location>
        <begin position="1614"/>
        <end position="1812"/>
    </location>
</feature>
<keyword evidence="4" id="KW-0274">FAD</keyword>
<feature type="domain" description="FAD dependent oxidoreductase" evidence="9">
    <location>
        <begin position="341"/>
        <end position="674"/>
    </location>
</feature>
<feature type="domain" description="FAD dependent oxidoreductase" evidence="9">
    <location>
        <begin position="711"/>
        <end position="1007"/>
    </location>
</feature>
<evidence type="ECO:0000256" key="5">
    <source>
        <dbReference type="ARBA" id="ARBA00023002"/>
    </source>
</evidence>
<feature type="coiled-coil region" evidence="6">
    <location>
        <begin position="2040"/>
        <end position="2081"/>
    </location>
</feature>
<keyword evidence="5" id="KW-0560">Oxidoreductase</keyword>
<dbReference type="InterPro" id="IPR015943">
    <property type="entry name" value="WD40/YVTN_repeat-like_dom_sf"/>
</dbReference>
<keyword evidence="6" id="KW-0175">Coiled coil</keyword>
<organism evidence="11 12">
    <name type="scientific">Rhizopogon vesiculosus</name>
    <dbReference type="NCBI Taxonomy" id="180088"/>
    <lineage>
        <taxon>Eukaryota</taxon>
        <taxon>Fungi</taxon>
        <taxon>Dikarya</taxon>
        <taxon>Basidiomycota</taxon>
        <taxon>Agaricomycotina</taxon>
        <taxon>Agaricomycetes</taxon>
        <taxon>Agaricomycetidae</taxon>
        <taxon>Boletales</taxon>
        <taxon>Suillineae</taxon>
        <taxon>Rhizopogonaceae</taxon>
        <taxon>Rhizopogon</taxon>
    </lineage>
</organism>
<evidence type="ECO:0000256" key="1">
    <source>
        <dbReference type="ARBA" id="ARBA00001974"/>
    </source>
</evidence>
<dbReference type="InterPro" id="IPR023209">
    <property type="entry name" value="DAO"/>
</dbReference>
<feature type="transmembrane region" description="Helical" evidence="8">
    <location>
        <begin position="37"/>
        <end position="56"/>
    </location>
</feature>
<keyword evidence="12" id="KW-1185">Reference proteome</keyword>
<dbReference type="PANTHER" id="PTHR11530">
    <property type="entry name" value="D-AMINO ACID OXIDASE"/>
    <property type="match status" value="1"/>
</dbReference>
<feature type="compositionally biased region" description="Basic and acidic residues" evidence="7">
    <location>
        <begin position="1197"/>
        <end position="1216"/>
    </location>
</feature>
<feature type="region of interest" description="Disordered" evidence="7">
    <location>
        <begin position="1190"/>
        <end position="1248"/>
    </location>
</feature>
<dbReference type="OrthoDB" id="19944at2759"/>
<evidence type="ECO:0000256" key="2">
    <source>
        <dbReference type="ARBA" id="ARBA00006730"/>
    </source>
</evidence>
<feature type="coiled-coil region" evidence="6">
    <location>
        <begin position="3765"/>
        <end position="3792"/>
    </location>
</feature>
<gene>
    <name evidence="11" type="ORF">AZE42_01103</name>
</gene>
<evidence type="ECO:0000313" key="11">
    <source>
        <dbReference type="EMBL" id="OJA07638.1"/>
    </source>
</evidence>
<feature type="domain" description="Lethal giant larvae (Lgl)-like C-terminal" evidence="10">
    <location>
        <begin position="3240"/>
        <end position="3629"/>
    </location>
</feature>
<dbReference type="GO" id="GO:0019478">
    <property type="term" value="P:D-amino acid catabolic process"/>
    <property type="evidence" value="ECO:0007669"/>
    <property type="project" value="TreeGrafter"/>
</dbReference>
<feature type="coiled-coil region" evidence="6">
    <location>
        <begin position="1496"/>
        <end position="1523"/>
    </location>
</feature>
<evidence type="ECO:0008006" key="13">
    <source>
        <dbReference type="Google" id="ProtNLM"/>
    </source>
</evidence>
<dbReference type="GO" id="GO:0003884">
    <property type="term" value="F:D-amino-acid oxidase activity"/>
    <property type="evidence" value="ECO:0007669"/>
    <property type="project" value="InterPro"/>
</dbReference>
<accession>A0A1J8PEE9</accession>
<keyword evidence="8" id="KW-0472">Membrane</keyword>
<dbReference type="InterPro" id="IPR006076">
    <property type="entry name" value="FAD-dep_OxRdtase"/>
</dbReference>
<evidence type="ECO:0000256" key="8">
    <source>
        <dbReference type="SAM" id="Phobius"/>
    </source>
</evidence>
<dbReference type="SUPFAM" id="SSF54373">
    <property type="entry name" value="FAD-linked reductases, C-terminal domain"/>
    <property type="match status" value="2"/>
</dbReference>
<dbReference type="Gene3D" id="3.30.9.10">
    <property type="entry name" value="D-Amino Acid Oxidase, subunit A, domain 2"/>
    <property type="match status" value="2"/>
</dbReference>
<protein>
    <recommendedName>
        <fullName evidence="13">FAD dependent oxidoreductase domain-containing protein</fullName>
    </recommendedName>
</protein>
<keyword evidence="3" id="KW-0285">Flavoprotein</keyword>
<dbReference type="GO" id="GO:0071949">
    <property type="term" value="F:FAD binding"/>
    <property type="evidence" value="ECO:0007669"/>
    <property type="project" value="InterPro"/>
</dbReference>
<feature type="region of interest" description="Disordered" evidence="7">
    <location>
        <begin position="3623"/>
        <end position="3646"/>
    </location>
</feature>
<dbReference type="Pfam" id="PF08596">
    <property type="entry name" value="Lgl_C"/>
    <property type="match status" value="1"/>
</dbReference>
<sequence length="3941" mass="437864">MIRRNAATTCFASGSRNAHYDIQTCVSLAPGPQVNCIYHYTSILSIIIIIIIIITAERCYWLSGSVQHFEFSVISCVITSLDRLIRHSHMYEQIHWTSFGIPYVVEFSNVSFAPRRTASPSQDTCTSVITPEGSTSVLQPSLSYSCSSAAGSTSSFCHVSHCMLDSSLESRSSISRIMSLSRSATMRSASSFFKRKHHKPSAGTCVPSRSTKSSSNPIDTWCSIPPHVPKPLPPLPQQESESIHVDGLYIQFATPPCQPRASSRSRLVCLQKTITSAVVEAGMDTPNALEGHIDYNHPSTTTPDYRGPDSLFRGTYGQVMVALKAAGLVATPCMEGEFAGVVLGAGVIGLTVAYVAACDREVAFDIIIIARDIPGDWGSQAWASPFAGANWSPMLLGATDERVRKWEQITLLWEMIPSGLVKRLPSKIFTEIDDTLSNPWWKDLFSLLPESEIPAPYKIGVGFNTVSVNPLEYLPWLRSELESRGVVFRRQYVSSLDEVKPFVGKNGILVNATSLGSRSLIGVEDTSLYPIRGQSIIVQNNGLQEFLSVRSGATMTEGLTSIIPRPGLTQTNSALLNGTYQIGDWDTSLDMSTAKKIFERCSALAPCLKGDETKILWHAVGLRPDRKGGPRVEAEHISLPLTRSGGLLAPYKNENITISVAEEQRGLTIIHAYGMGAGGYQRSWGLSTLPSLLVSQYPPSAMSTTKAEQSLVVLGAGVLGLTIAHLATLAEDISFKIMVIARELPGDTDSQAWASPHAGADWAPMELGGRNERVREWEEKTFNKLWDMIPTGLVKLLPTRVYGAQERNISGLWWKDIARNVRILSPSDIPEPFKAGVAFDTVSVNPTEYLPWLQSELISRGVTFERRNVRSLDELRGLVGTDGILVNASSLGSKSIIGVEDTKLYPIRAQTILVHAPSLQESVMVEPETEEITYIIPRPGTRQPDTALLGGTFQSKNWDTSLDMEVAKGIFDRCAALAPCLKSAETRIIKHNVGLRPAREGGPRVEVERIVMPLQSAHDLVPWNVSHADGRDSEPGSMLVVHAYGFGKHDHVTRRAGKSNTAFDATIMSLKDIGKYDVSEETQAFKDKLASQDTENAGLRSRLMKREAELEEIKASFNETLHKLSAEADRALRLERDLARRSDELKIEKMGSRNAEAALAAAQDKLKAEEQVARELEATLDTMSCQSDSVRVQTSKLETEKRAMESRVRELERMLQNKEPQPTANSRLPKRDGRPRSSSVSNPRLPALEQELKDTKVLLAQKEKTLRDIEMKLTRAHEDLVKTQNSQISAEKAMQVRIAELASVLEDKSEELEMLKASQDAGDAMEREEELMKRIDEDEAKIAALESLLREQQRGPTQAAYDKVQDRLRAKSERLTSSEKRVLDLMEEKKEAQDACAAIRQEFNRAERLLQDSENRVKALTAIESGLQKELADIRRQLQLTRHSTAISEDHMDVDIEDIQSNFDNSFLSPDCSTPMAPTRTDSSAHPDEAMLANYIETLLRAIDRLRGERDDLRRALEFSETEARFTTQTVQKRIHTLAQKTDGTSSYNQQSNLCITALGVVVNHLRTDLDAAEQIHSVTDLLHSIAERDIALQELRSKLEVSCQQLTASEESRNNLLLLVTELEAKAQSLNAEVQALGSSHEDTHDALQQAEEQLAEITRAYQNIESERNSLSLQVTNLQIDLEAAQEELADAQNRYTELQAQQLSTMSVTGVAHALRGQIQELEGRVNRRTEQIGIHQHDICRLETNLKLQEDRISEMTLELEMMSAQKEAMVEDCAEARDARDQAVSKLELAELDVERLQEEIDDLKIVHGGELSSMVAIIAQAMSNARRSQFMVEHHLVEEEQMLTKISALAAHNSKLSQDIGVLSGQKDVLLRDMAQSASSLDSLEALWTERDREMSQLVVSLAIVRQALRNSDCNLKKSRQHVMALQGQLSSFRCELDIKTASLEARDARLAILEQNIAEISKESSVDSARYISDYQGQLQSLEEEFDDLRTRHHITCETLSRAQNDLQERIQAQRLGEAELQDDLRARHAIEVGQLQERLKHTSQELSEATQLLQDAELRFAEAQQHNQESSNRIAVLMDEVQRKAGTEDSKIALRVKHAEEFDVLQKAVSNTQNELVAAKQECQRLANLVEQSNDVLEQEKQAHMDALRHAEQRVRELQDDQQERVAVLEANERDLQDLRSSLDERFREQELLRIQLQDELACRKQDQAAIDDQLSSYADRQAKSDALQAELQQVNEAMRWQLDQAEAELLSLRAEKQSLQMETTNLEAEIQRSISFTRYLENQVLQSETSNSSLKDTLEQIQLRLAQSEKAGKAAELSLALQTTQHDKAMASLRRELDTVRSEPKLLDVVAELEEKNREMDHLLQSKCTEIEDYDDRILETLKANKKLSTKVEALTRKVQSLQGKLATIKEPVQTVPSMQPPALSVPPVPRVPVFTDPGPILGRDRTMSNTTSAFRSQTPERMSSITQTGTPEREVPTSAGKKRRAPDHDERESIPPEGRYTSDSVVQPVTTPRQRKTLHASRTGFTPARSGRSILGLPSPGRRTTTTISDVTNSPRSTSDPQSARNPSKRSWLGKIRGGVPQSNNLGGRVVASRANVFEKMPDSLESSAKPKCRNVEPEDQNTAVMFRERHVFTDLSTDQRDPDDWDIGRLRTIDYLLDTRVLTYEPILSLLAVGTASGLIGLIGGPGVECSVQTPEKSPVKILQLAASTDKLLSVDERDRLHIWDLKDLTKPPKSTSFDCAINAILLSPSHTHVFLALQSGEIKSYDLLCLKKSPYVIPNLWNMFQTKIASNLVDPLHTSLGCNIPVDVVAHPRDLNLIFIAFGGGIILYDLSSCNILRAYELVIPAGAPGGGGYRQSDVLTHRRPCVTSVAIHPAGHFFAVGYTDGCVAFWAMEDEDQPLLVRTATDLDVNVINGEELDKFLQSPSEQEKGNRMHERQPVYKVAWCGFSNSSDPRGGATALILLGGDRSDEPYRLTVQTMPAFDSPEPPASSSDDGLHISIRKAMRLSVIPTETMYYLASGPIHDFIPFPKSNPHFSGCWDSVALLLLTAASSESRTVEARQFPPPSFTSQPPGTNAQSTSKCDDVIHDLSATLKDMTLSVEPLPIHVHSKLYNGPGGVSYARLLTLQRGAHDVFVGQQPTPSDTELPITGGSAWMDDKRLSELRLSKSHPRRILISCHRDFTVRFHDISPQLLISSSTSPLQKNYPCPLHDLTIDLSAALPLSGVPEVTTVQVASESLECVVLLKSGDLLVYRLNTAQSNVAAEAGGDRELILLDNVALRAGTRYRPFVMLPHGNVSLTCCALSDIGFIGAGYLDGSVAVIDLRGPYLLRPRRQKRQSNLLVRPQDADPVVSLTWTVAAISMDTQLAVRLIAIHESGKTQVFKISRDPQSSLYNLAQDVIKVEGLPNVLHEGSFVIDSQKGTLWRADRSRFAASLQIGDSNIDHCFWVMASSKGARCMLDISGERIAKAEWNNKKNKVGHVQVIERNKSHVLIAFNDKPEAMVYSLPYLEHLHTFSLANVCEKVVSVDETGDFIGTRFHKSGVLEQIIFGTLFKTRRVYDHPVVDLTSFHREIPPYPQPVSVGPPSLLGSWLRYGKPSMTGKQLDELLAGPDRPTPPPVLVQTSQPTDSSDGPGLMKTMGDARNNVYQRLNDAVAERGEMLGDIEQRLDSLQQGSKDMVAQAKRLATEQGARLAEPLSIYYHQVMADYESLHRQCRTLESLFDGKLTSYSRLASTITRNQDDIEAGGARERWKDVEGEVEDLLEKLRETNDELLALSNNPDIPPSQSMSRAIQRHREVYQDCAKELRRTKANVQHALDRANLLSGVRNDIEAYKSSAADSLLAERERIDSSHQIADQILDQAYESRAEFSRQSMSLTSINARMTGVISTMPGINDLLSMIKSRRRRDSVILGILIGICLLLLISYMSR</sequence>
<feature type="coiled-coil region" evidence="6">
    <location>
        <begin position="2110"/>
        <end position="2169"/>
    </location>
</feature>
<evidence type="ECO:0000256" key="7">
    <source>
        <dbReference type="SAM" id="MobiDB-lite"/>
    </source>
</evidence>
<dbReference type="Proteomes" id="UP000183567">
    <property type="component" value="Unassembled WGS sequence"/>
</dbReference>
<keyword evidence="8" id="KW-0812">Transmembrane</keyword>